<evidence type="ECO:0000313" key="1">
    <source>
        <dbReference type="EMBL" id="KIJ30959.1"/>
    </source>
</evidence>
<organism evidence="1 2">
    <name type="scientific">Sphaerobolus stellatus (strain SS14)</name>
    <dbReference type="NCBI Taxonomy" id="990650"/>
    <lineage>
        <taxon>Eukaryota</taxon>
        <taxon>Fungi</taxon>
        <taxon>Dikarya</taxon>
        <taxon>Basidiomycota</taxon>
        <taxon>Agaricomycotina</taxon>
        <taxon>Agaricomycetes</taxon>
        <taxon>Phallomycetidae</taxon>
        <taxon>Geastrales</taxon>
        <taxon>Sphaerobolaceae</taxon>
        <taxon>Sphaerobolus</taxon>
    </lineage>
</organism>
<proteinExistence type="predicted"/>
<name>A0A0C9U932_SPHS4</name>
<keyword evidence="2" id="KW-1185">Reference proteome</keyword>
<sequence length="94" mass="10999">MSVEAACDVLRVLVDSVDGCNVQVHCPCSIWHNEEDKKKIEDSLTWIDEHTKDFHLQVVMNIEQNTENLWESLFQLRLDSWLRSRKPLYNADLG</sequence>
<dbReference type="EMBL" id="KN837251">
    <property type="protein sequence ID" value="KIJ30959.1"/>
    <property type="molecule type" value="Genomic_DNA"/>
</dbReference>
<accession>A0A0C9U932</accession>
<protein>
    <submittedName>
        <fullName evidence="1">Uncharacterized protein</fullName>
    </submittedName>
</protein>
<reference evidence="1 2" key="1">
    <citation type="submission" date="2014-06" db="EMBL/GenBank/DDBJ databases">
        <title>Evolutionary Origins and Diversification of the Mycorrhizal Mutualists.</title>
        <authorList>
            <consortium name="DOE Joint Genome Institute"/>
            <consortium name="Mycorrhizal Genomics Consortium"/>
            <person name="Kohler A."/>
            <person name="Kuo A."/>
            <person name="Nagy L.G."/>
            <person name="Floudas D."/>
            <person name="Copeland A."/>
            <person name="Barry K.W."/>
            <person name="Cichocki N."/>
            <person name="Veneault-Fourrey C."/>
            <person name="LaButti K."/>
            <person name="Lindquist E.A."/>
            <person name="Lipzen A."/>
            <person name="Lundell T."/>
            <person name="Morin E."/>
            <person name="Murat C."/>
            <person name="Riley R."/>
            <person name="Ohm R."/>
            <person name="Sun H."/>
            <person name="Tunlid A."/>
            <person name="Henrissat B."/>
            <person name="Grigoriev I.V."/>
            <person name="Hibbett D.S."/>
            <person name="Martin F."/>
        </authorList>
    </citation>
    <scope>NUCLEOTIDE SEQUENCE [LARGE SCALE GENOMIC DNA]</scope>
    <source>
        <strain evidence="1 2">SS14</strain>
    </source>
</reference>
<dbReference type="AlphaFoldDB" id="A0A0C9U932"/>
<dbReference type="Proteomes" id="UP000054279">
    <property type="component" value="Unassembled WGS sequence"/>
</dbReference>
<gene>
    <name evidence="1" type="ORF">M422DRAFT_783873</name>
</gene>
<dbReference type="HOGENOM" id="CLU_2387580_0_0_1"/>
<evidence type="ECO:0000313" key="2">
    <source>
        <dbReference type="Proteomes" id="UP000054279"/>
    </source>
</evidence>